<dbReference type="EMBL" id="LXWW01000390">
    <property type="protein sequence ID" value="OAO13464.1"/>
    <property type="molecule type" value="Genomic_DNA"/>
</dbReference>
<protein>
    <submittedName>
        <fullName evidence="1">Ribosomal protein L32-like protein</fullName>
    </submittedName>
</protein>
<dbReference type="SUPFAM" id="SSF102405">
    <property type="entry name" value="MCP/YpsA-like"/>
    <property type="match status" value="1"/>
</dbReference>
<reference evidence="1 2" key="1">
    <citation type="submission" date="2016-05" db="EMBL/GenBank/DDBJ databases">
        <title>Nuclear genome of Blastocystis sp. subtype 1 NandII.</title>
        <authorList>
            <person name="Gentekaki E."/>
            <person name="Curtis B."/>
            <person name="Stairs C."/>
            <person name="Eme L."/>
            <person name="Herman E."/>
            <person name="Klimes V."/>
            <person name="Arias M.C."/>
            <person name="Elias M."/>
            <person name="Hilliou F."/>
            <person name="Klute M."/>
            <person name="Malik S.-B."/>
            <person name="Pightling A."/>
            <person name="Rachubinski R."/>
            <person name="Salas D."/>
            <person name="Schlacht A."/>
            <person name="Suga H."/>
            <person name="Archibald J."/>
            <person name="Ball S.G."/>
            <person name="Clark G."/>
            <person name="Dacks J."/>
            <person name="Van Der Giezen M."/>
            <person name="Tsaousis A."/>
            <person name="Roger A."/>
        </authorList>
    </citation>
    <scope>NUCLEOTIDE SEQUENCE [LARGE SCALE GENOMIC DNA]</scope>
    <source>
        <strain evidence="2">ATCC 50177 / NandII</strain>
    </source>
</reference>
<organism evidence="1 2">
    <name type="scientific">Blastocystis sp. subtype 1 (strain ATCC 50177 / NandII)</name>
    <dbReference type="NCBI Taxonomy" id="478820"/>
    <lineage>
        <taxon>Eukaryota</taxon>
        <taxon>Sar</taxon>
        <taxon>Stramenopiles</taxon>
        <taxon>Bigyra</taxon>
        <taxon>Opalozoa</taxon>
        <taxon>Opalinata</taxon>
        <taxon>Blastocystidae</taxon>
        <taxon>Blastocystis</taxon>
    </lineage>
</organism>
<sequence length="179" mass="19868">MYKKVVAVFCASKPTPEQYNAALELGELLARNQFKILNGGNGGCMEALARGCKQVQGGVCEGIVVTNDLPVESNPYMTSSINANNMFDRLNMLLGKADIIVALPGYLGTLNEIIMAVTMNYITDENQRKKKPVIVSRKPWEPIWNSICEELDLKPSHRSLLQFFDSNDDLIRILNSISS</sequence>
<dbReference type="PANTHER" id="PTHR43393">
    <property type="entry name" value="CYTOKININ RIBOSIDE 5'-MONOPHOSPHATE PHOSPHORIBOHYDROLASE"/>
    <property type="match status" value="1"/>
</dbReference>
<dbReference type="OrthoDB" id="414463at2759"/>
<dbReference type="GO" id="GO:0005829">
    <property type="term" value="C:cytosol"/>
    <property type="evidence" value="ECO:0007669"/>
    <property type="project" value="TreeGrafter"/>
</dbReference>
<proteinExistence type="predicted"/>
<keyword evidence="2" id="KW-1185">Reference proteome</keyword>
<dbReference type="GO" id="GO:0005840">
    <property type="term" value="C:ribosome"/>
    <property type="evidence" value="ECO:0007669"/>
    <property type="project" value="UniProtKB-KW"/>
</dbReference>
<dbReference type="AlphaFoldDB" id="A0A196SBT0"/>
<keyword evidence="1" id="KW-0687">Ribonucleoprotein</keyword>
<keyword evidence="1" id="KW-0689">Ribosomal protein</keyword>
<dbReference type="InterPro" id="IPR052341">
    <property type="entry name" value="LOG_family_nucleotidases"/>
</dbReference>
<evidence type="ECO:0000313" key="1">
    <source>
        <dbReference type="EMBL" id="OAO13464.1"/>
    </source>
</evidence>
<dbReference type="PANTHER" id="PTHR43393:SF3">
    <property type="entry name" value="LYSINE DECARBOXYLASE-LIKE PROTEIN"/>
    <property type="match status" value="1"/>
</dbReference>
<comment type="caution">
    <text evidence="1">The sequence shown here is derived from an EMBL/GenBank/DDBJ whole genome shotgun (WGS) entry which is preliminary data.</text>
</comment>
<evidence type="ECO:0000313" key="2">
    <source>
        <dbReference type="Proteomes" id="UP000078348"/>
    </source>
</evidence>
<dbReference type="InterPro" id="IPR041164">
    <property type="entry name" value="LDcluster4"/>
</dbReference>
<accession>A0A196SBT0</accession>
<dbReference type="Pfam" id="PF18306">
    <property type="entry name" value="LDcluster4"/>
    <property type="match status" value="1"/>
</dbReference>
<gene>
    <name evidence="1" type="ORF">AV274_4854</name>
</gene>
<dbReference type="Gene3D" id="3.40.50.450">
    <property type="match status" value="1"/>
</dbReference>
<name>A0A196SBT0_BLAHN</name>
<dbReference type="Proteomes" id="UP000078348">
    <property type="component" value="Unassembled WGS sequence"/>
</dbReference>